<keyword evidence="2" id="KW-0720">Serine protease</keyword>
<name>A0AB38ZEJ1_9HEMI</name>
<dbReference type="InterPro" id="IPR001254">
    <property type="entry name" value="Trypsin_dom"/>
</dbReference>
<dbReference type="PANTHER" id="PTHR24252">
    <property type="entry name" value="ACROSIN-RELATED"/>
    <property type="match status" value="1"/>
</dbReference>
<dbReference type="PROSITE" id="PS00134">
    <property type="entry name" value="TRYPSIN_HIS"/>
    <property type="match status" value="1"/>
</dbReference>
<keyword evidence="1" id="KW-1015">Disulfide bond</keyword>
<dbReference type="EMBL" id="PP517449">
    <property type="protein sequence ID" value="WXI02699.1"/>
    <property type="molecule type" value="mRNA"/>
</dbReference>
<evidence type="ECO:0000259" key="4">
    <source>
        <dbReference type="PROSITE" id="PS50240"/>
    </source>
</evidence>
<dbReference type="SUPFAM" id="SSF50494">
    <property type="entry name" value="Trypsin-like serine proteases"/>
    <property type="match status" value="1"/>
</dbReference>
<dbReference type="PROSITE" id="PS50240">
    <property type="entry name" value="TRYPSIN_DOM"/>
    <property type="match status" value="1"/>
</dbReference>
<dbReference type="SUPFAM" id="SSF49854">
    <property type="entry name" value="Spermadhesin, CUB domain"/>
    <property type="match status" value="1"/>
</dbReference>
<dbReference type="PRINTS" id="PR00722">
    <property type="entry name" value="CHYMOTRYPSIN"/>
</dbReference>
<dbReference type="SMART" id="SM00020">
    <property type="entry name" value="Tryp_SPc"/>
    <property type="match status" value="1"/>
</dbReference>
<sequence length="554" mass="62076">MKMSLLFRVIVISALSTLTLCLEEQKEIPVPRGREITIQNLDYPHTSPDPKTSLIWKLVSPPGTLIKIECPDVRISPSKNCENGFMRISYEGSESEPYCGSISGLKAESTDNVMTLHFELVWAAGVFQCKVQTEEVHKTIVNEQLNKDGETIHLKVGEVLYHQIQMKQLQSINKKYNWKFSTEPGYKIGIRCPYLWFANRYTPLPACDEGFALFDLGNRKVEICNGSNDLTLVSSGERMEVTVETNPKTYGGIHCVVLATTGPHFEEYKNQAELPDEDSNEYGYLKKTGPKRTTCECGWANKPPSRIIHGDYVSPHEFPFMAGLLKSADALDTFCGGTIVTKRHVISAAHCTLKTVATHVLVGMDHVSKREGGKIYPVLETINHDHKNGYASSKDISILIMAEEIEFSISVGPACMPTKDPNIINQPVVAMGWGAISVDEIGRDHYQLKKAKLRVISMESCNPVWDGRWPVYPQTHICTWHKNKDVCFGDSGGPVVWLDPETNRYTLVGIPSVCDGCKLQKPALHTALHHYYPWIKLVISSNRHGEHEMCTKID</sequence>
<dbReference type="GO" id="GO:0004252">
    <property type="term" value="F:serine-type endopeptidase activity"/>
    <property type="evidence" value="ECO:0007669"/>
    <property type="project" value="InterPro"/>
</dbReference>
<evidence type="ECO:0000256" key="1">
    <source>
        <dbReference type="ARBA" id="ARBA00023157"/>
    </source>
</evidence>
<dbReference type="InterPro" id="IPR033116">
    <property type="entry name" value="TRYPSIN_SER"/>
</dbReference>
<dbReference type="AlphaFoldDB" id="A0AB38ZEJ1"/>
<dbReference type="InterPro" id="IPR000859">
    <property type="entry name" value="CUB_dom"/>
</dbReference>
<keyword evidence="3" id="KW-0732">Signal</keyword>
<evidence type="ECO:0000313" key="5">
    <source>
        <dbReference type="EMBL" id="WXI02699.1"/>
    </source>
</evidence>
<dbReference type="InterPro" id="IPR009003">
    <property type="entry name" value="Peptidase_S1_PA"/>
</dbReference>
<proteinExistence type="evidence at transcript level"/>
<dbReference type="InterPro" id="IPR043504">
    <property type="entry name" value="Peptidase_S1_PA_chymotrypsin"/>
</dbReference>
<accession>A0AB38ZEJ1</accession>
<dbReference type="InterPro" id="IPR035914">
    <property type="entry name" value="Sperma_CUB_dom_sf"/>
</dbReference>
<organism evidence="5">
    <name type="scientific">Oncocephalus sp</name>
    <dbReference type="NCBI Taxonomy" id="2944721"/>
    <lineage>
        <taxon>Eukaryota</taxon>
        <taxon>Metazoa</taxon>
        <taxon>Ecdysozoa</taxon>
        <taxon>Arthropoda</taxon>
        <taxon>Hexapoda</taxon>
        <taxon>Insecta</taxon>
        <taxon>Pterygota</taxon>
        <taxon>Neoptera</taxon>
        <taxon>Paraneoptera</taxon>
        <taxon>Hemiptera</taxon>
        <taxon>Heteroptera</taxon>
        <taxon>Panheteroptera</taxon>
        <taxon>Cimicomorpha</taxon>
        <taxon>Reduviidae</taxon>
        <taxon>Stenopodainae</taxon>
        <taxon>Oncocephalus</taxon>
    </lineage>
</organism>
<feature type="signal peptide" evidence="3">
    <location>
        <begin position="1"/>
        <end position="21"/>
    </location>
</feature>
<evidence type="ECO:0000256" key="2">
    <source>
        <dbReference type="RuleBase" id="RU363034"/>
    </source>
</evidence>
<keyword evidence="2" id="KW-0378">Hydrolase</keyword>
<evidence type="ECO:0000256" key="3">
    <source>
        <dbReference type="SAM" id="SignalP"/>
    </source>
</evidence>
<dbReference type="Gene3D" id="2.60.120.290">
    <property type="entry name" value="Spermadhesin, CUB domain"/>
    <property type="match status" value="1"/>
</dbReference>
<reference evidence="5" key="1">
    <citation type="submission" date="2024-03" db="EMBL/GenBank/DDBJ databases">
        <title>Venom adaptation and exaptation during the trophic switch to blood-feeding by kissing bugs (Reduviidae: Triatominae).</title>
        <authorList>
            <person name="Zdenek C.N."/>
            <person name="Cardoso F.C."/>
            <person name="Robinson S.D."/>
            <person name="Mercedes R.S."/>
            <person name="Raidjoe E.R."/>
            <person name="Hernandez-Vargas M.J."/>
            <person name="Jin J."/>
            <person name="Corzo G."/>
            <person name="Vetter I."/>
            <person name="King G.F."/>
            <person name="Fry B.G."/>
            <person name="Walker A."/>
        </authorList>
    </citation>
    <scope>NUCLEOTIDE SEQUENCE</scope>
</reference>
<dbReference type="GO" id="GO:0006508">
    <property type="term" value="P:proteolysis"/>
    <property type="evidence" value="ECO:0007669"/>
    <property type="project" value="UniProtKB-KW"/>
</dbReference>
<dbReference type="PANTHER" id="PTHR24252:SF7">
    <property type="entry name" value="HYALIN"/>
    <property type="match status" value="1"/>
</dbReference>
<feature type="chain" id="PRO_5044210649" evidence="3">
    <location>
        <begin position="22"/>
        <end position="554"/>
    </location>
</feature>
<dbReference type="Gene3D" id="2.40.10.10">
    <property type="entry name" value="Trypsin-like serine proteases"/>
    <property type="match status" value="1"/>
</dbReference>
<dbReference type="InterPro" id="IPR018114">
    <property type="entry name" value="TRYPSIN_HIS"/>
</dbReference>
<dbReference type="Pfam" id="PF00431">
    <property type="entry name" value="CUB"/>
    <property type="match status" value="1"/>
</dbReference>
<dbReference type="InterPro" id="IPR001314">
    <property type="entry name" value="Peptidase_S1A"/>
</dbReference>
<keyword evidence="2 5" id="KW-0645">Protease</keyword>
<protein>
    <submittedName>
        <fullName evidence="5">Venom S1 protease with CUB domain 3</fullName>
    </submittedName>
</protein>
<dbReference type="PROSITE" id="PS00135">
    <property type="entry name" value="TRYPSIN_SER"/>
    <property type="match status" value="1"/>
</dbReference>
<feature type="domain" description="Peptidase S1" evidence="4">
    <location>
        <begin position="307"/>
        <end position="540"/>
    </location>
</feature>
<dbReference type="CDD" id="cd00190">
    <property type="entry name" value="Tryp_SPc"/>
    <property type="match status" value="1"/>
</dbReference>
<dbReference type="Pfam" id="PF00089">
    <property type="entry name" value="Trypsin"/>
    <property type="match status" value="1"/>
</dbReference>